<evidence type="ECO:0000256" key="8">
    <source>
        <dbReference type="ARBA" id="ARBA00037801"/>
    </source>
</evidence>
<evidence type="ECO:0000313" key="11">
    <source>
        <dbReference type="Proteomes" id="UP000428333"/>
    </source>
</evidence>
<gene>
    <name evidence="10" type="ORF">C3L33_09326</name>
</gene>
<organism evidence="10 11">
    <name type="scientific">Rhododendron williamsianum</name>
    <dbReference type="NCBI Taxonomy" id="262921"/>
    <lineage>
        <taxon>Eukaryota</taxon>
        <taxon>Viridiplantae</taxon>
        <taxon>Streptophyta</taxon>
        <taxon>Embryophyta</taxon>
        <taxon>Tracheophyta</taxon>
        <taxon>Spermatophyta</taxon>
        <taxon>Magnoliopsida</taxon>
        <taxon>eudicotyledons</taxon>
        <taxon>Gunneridae</taxon>
        <taxon>Pentapetalae</taxon>
        <taxon>asterids</taxon>
        <taxon>Ericales</taxon>
        <taxon>Ericaceae</taxon>
        <taxon>Ericoideae</taxon>
        <taxon>Rhodoreae</taxon>
        <taxon>Rhododendron</taxon>
    </lineage>
</organism>
<dbReference type="FunFam" id="1.20.58.90:FF:000004">
    <property type="entry name" value="Syntaxin 10"/>
    <property type="match status" value="1"/>
</dbReference>
<evidence type="ECO:0000256" key="5">
    <source>
        <dbReference type="ARBA" id="ARBA00022989"/>
    </source>
</evidence>
<reference evidence="10 11" key="1">
    <citation type="journal article" date="2019" name="Genome Biol. Evol.">
        <title>The Rhododendron genome and chromosomal organization provide insight into shared whole-genome duplications across the heath family (Ericaceae).</title>
        <authorList>
            <person name="Soza V.L."/>
            <person name="Lindsley D."/>
            <person name="Waalkes A."/>
            <person name="Ramage E."/>
            <person name="Patwardhan R.P."/>
            <person name="Burton J.N."/>
            <person name="Adey A."/>
            <person name="Kumar A."/>
            <person name="Qiu R."/>
            <person name="Shendure J."/>
            <person name="Hall B."/>
        </authorList>
    </citation>
    <scope>NUCLEOTIDE SEQUENCE [LARGE SCALE GENOMIC DNA]</scope>
    <source>
        <strain evidence="10">RSF 1966-606</strain>
    </source>
</reference>
<accession>A0A6A4LTJ0</accession>
<dbReference type="GO" id="GO:0016020">
    <property type="term" value="C:membrane"/>
    <property type="evidence" value="ECO:0007669"/>
    <property type="project" value="InterPro"/>
</dbReference>
<dbReference type="SUPFAM" id="SSF47661">
    <property type="entry name" value="t-snare proteins"/>
    <property type="match status" value="1"/>
</dbReference>
<keyword evidence="2" id="KW-0813">Transport</keyword>
<evidence type="ECO:0000256" key="1">
    <source>
        <dbReference type="ARBA" id="ARBA00009063"/>
    </source>
</evidence>
<evidence type="ECO:0000256" key="2">
    <source>
        <dbReference type="ARBA" id="ARBA00022448"/>
    </source>
</evidence>
<comment type="similarity">
    <text evidence="1">Belongs to the syntaxin family.</text>
</comment>
<dbReference type="PANTHER" id="PTHR34949:SF6">
    <property type="entry name" value="EXPRESSED PROTEIN"/>
    <property type="match status" value="1"/>
</dbReference>
<evidence type="ECO:0000256" key="4">
    <source>
        <dbReference type="ARBA" id="ARBA00022927"/>
    </source>
</evidence>
<dbReference type="CDD" id="cd21442">
    <property type="entry name" value="SNARE_NTD_STX6-like"/>
    <property type="match status" value="1"/>
</dbReference>
<evidence type="ECO:0000256" key="6">
    <source>
        <dbReference type="ARBA" id="ARBA00023034"/>
    </source>
</evidence>
<dbReference type="InterPro" id="IPR015260">
    <property type="entry name" value="Syntaxin-6/10/61_N"/>
</dbReference>
<keyword evidence="11" id="KW-1185">Reference proteome</keyword>
<dbReference type="EMBL" id="QEFC01001235">
    <property type="protein sequence ID" value="KAE9458769.1"/>
    <property type="molecule type" value="Genomic_DNA"/>
</dbReference>
<dbReference type="Pfam" id="PF09177">
    <property type="entry name" value="STX6_10_61_N"/>
    <property type="match status" value="1"/>
</dbReference>
<name>A0A6A4LTJ0_9ERIC</name>
<feature type="domain" description="Syntaxin 6/10/61 N-terminal" evidence="9">
    <location>
        <begin position="11"/>
        <end position="102"/>
    </location>
</feature>
<feature type="non-terminal residue" evidence="10">
    <location>
        <position position="1"/>
    </location>
</feature>
<dbReference type="GO" id="GO:0048193">
    <property type="term" value="P:Golgi vesicle transport"/>
    <property type="evidence" value="ECO:0007669"/>
    <property type="project" value="InterPro"/>
</dbReference>
<keyword evidence="7" id="KW-0472">Membrane</keyword>
<comment type="caution">
    <text evidence="10">The sequence shown here is derived from an EMBL/GenBank/DDBJ whole genome shotgun (WGS) entry which is preliminary data.</text>
</comment>
<dbReference type="InterPro" id="IPR010989">
    <property type="entry name" value="SNARE"/>
</dbReference>
<keyword evidence="4" id="KW-0653">Protein transport</keyword>
<keyword evidence="5" id="KW-1133">Transmembrane helix</keyword>
<dbReference type="GO" id="GO:0015031">
    <property type="term" value="P:protein transport"/>
    <property type="evidence" value="ECO:0007669"/>
    <property type="project" value="UniProtKB-KW"/>
</dbReference>
<sequence length="453" mass="51238">MASNFDRWEKDPFFSAAEEVQESADRMESTYRTWIHSMKDSSGIWNSEELRRDVRTTLGTTKWQLEELERAVKSSYANSSSDDAKERHHNFVTAIESQISKIGSSLHKSAISNGKPPLPWVRLDEGECNELALFLSGPSVNMDKSFANIDIRTEQSANLQKADKELAQDCAKNSRHSVERNFVEDREEKLPGHRRTVSASADIEAWKIAVPDDVFPHNSANGHVVPPPRKVPSLGLLSTLENASKLKWPKNGYRKLKNTDHHQEADSMLSQPQQLTRGIDACYERSKSCLAGCDDCYDNKQLYGWYGAVQRLLQRSQYQMQYRRPLQVVFSIVLLLGLIGRVSCMLPSGLSHEIPKTRIDLEPREPVGLSFVAMGCHIGWLDFLGCLTVRQFKGAEADSSFTILLLIAVSGNVKVRKKQKVLLVLMPTPDECRCVIFYVMPYNGNTWKLLALY</sequence>
<proteinExistence type="inferred from homology"/>
<dbReference type="GO" id="GO:0005794">
    <property type="term" value="C:Golgi apparatus"/>
    <property type="evidence" value="ECO:0007669"/>
    <property type="project" value="UniProtKB-SubCell"/>
</dbReference>
<evidence type="ECO:0000256" key="3">
    <source>
        <dbReference type="ARBA" id="ARBA00022692"/>
    </source>
</evidence>
<evidence type="ECO:0000256" key="7">
    <source>
        <dbReference type="ARBA" id="ARBA00023136"/>
    </source>
</evidence>
<dbReference type="OrthoDB" id="1889309at2759"/>
<dbReference type="Gene3D" id="1.20.58.90">
    <property type="match status" value="1"/>
</dbReference>
<evidence type="ECO:0000259" key="9">
    <source>
        <dbReference type="Pfam" id="PF09177"/>
    </source>
</evidence>
<dbReference type="AlphaFoldDB" id="A0A6A4LTJ0"/>
<keyword evidence="3" id="KW-0812">Transmembrane</keyword>
<keyword evidence="6" id="KW-0333">Golgi apparatus</keyword>
<dbReference type="PANTHER" id="PTHR34949">
    <property type="entry name" value="OS05G0443700 PROTEIN"/>
    <property type="match status" value="1"/>
</dbReference>
<protein>
    <recommendedName>
        <fullName evidence="9">Syntaxin 6/10/61 N-terminal domain-containing protein</fullName>
    </recommendedName>
</protein>
<comment type="subcellular location">
    <subcellularLocation>
        <location evidence="8">Golgi apparatus</location>
        <location evidence="8">trans-Golgi network membrane</location>
        <topology evidence="8">Single-pass type IV membrane protein</topology>
    </subcellularLocation>
</comment>
<dbReference type="Proteomes" id="UP000428333">
    <property type="component" value="Linkage Group LG05"/>
</dbReference>
<evidence type="ECO:0000313" key="10">
    <source>
        <dbReference type="EMBL" id="KAE9458769.1"/>
    </source>
</evidence>